<reference evidence="4" key="1">
    <citation type="submission" date="2016-01" db="EMBL/GenBank/DDBJ databases">
        <authorList>
            <person name="Mitreva M."/>
            <person name="Pepin K.H."/>
            <person name="Mihindukulasuriya K.A."/>
            <person name="Fulton R."/>
            <person name="Fronick C."/>
            <person name="O'Laughlin M."/>
            <person name="Miner T."/>
            <person name="Herter B."/>
            <person name="Rosa B.A."/>
            <person name="Cordes M."/>
            <person name="Tomlinson C."/>
            <person name="Wollam A."/>
            <person name="Palsikar V.B."/>
            <person name="Mardis E.R."/>
            <person name="Wilson R.K."/>
        </authorList>
    </citation>
    <scope>NUCLEOTIDE SEQUENCE [LARGE SCALE GENOMIC DNA]</scope>
    <source>
        <strain evidence="4">GED7749B</strain>
    </source>
</reference>
<keyword evidence="2" id="KW-1133">Transmembrane helix</keyword>
<accession>A0A133L134</accession>
<protein>
    <submittedName>
        <fullName evidence="3">Stage II sporulation protein R</fullName>
    </submittedName>
</protein>
<sequence length="260" mass="28986">MKGRGKKMKRKTVVSLYIFMLSIATIISLYAPKQKAVEAETIVIPKDAIRLRILANSDKPEDQAVKRKIRDEVNTNIAKWVGHLNSKKEAEKVIRSHLPEIESIARRVMAEEQLDEPVKAELGKVAFPTKLYGQYLYPAGKYEAVLITLGEGKGANWWCVLYPPLCFLDFSNGVATSSRGEEKKSETKKVATSNARTKPAEAATAEKVNRKPHENQPAAQDRKTKQPVGETANHTSAVYAGEDGEVEKKLLIVKVIKELF</sequence>
<evidence type="ECO:0000256" key="2">
    <source>
        <dbReference type="SAM" id="Phobius"/>
    </source>
</evidence>
<keyword evidence="2" id="KW-0812">Transmembrane</keyword>
<dbReference type="InterPro" id="IPR014202">
    <property type="entry name" value="Spore_II_R"/>
</dbReference>
<comment type="caution">
    <text evidence="3">The sequence shown here is derived from an EMBL/GenBank/DDBJ whole genome shotgun (WGS) entry which is preliminary data.</text>
</comment>
<dbReference type="Proteomes" id="UP000070376">
    <property type="component" value="Unassembled WGS sequence"/>
</dbReference>
<evidence type="ECO:0000313" key="3">
    <source>
        <dbReference type="EMBL" id="KWZ85332.1"/>
    </source>
</evidence>
<name>A0A133L134_HEYCO</name>
<organism evidence="3 4">
    <name type="scientific">Heyndrickxia coagulans</name>
    <name type="common">Weizmannia coagulans</name>
    <dbReference type="NCBI Taxonomy" id="1398"/>
    <lineage>
        <taxon>Bacteria</taxon>
        <taxon>Bacillati</taxon>
        <taxon>Bacillota</taxon>
        <taxon>Bacilli</taxon>
        <taxon>Bacillales</taxon>
        <taxon>Bacillaceae</taxon>
        <taxon>Heyndrickxia</taxon>
    </lineage>
</organism>
<dbReference type="NCBIfam" id="TIGR02837">
    <property type="entry name" value="spore_II_R"/>
    <property type="match status" value="1"/>
</dbReference>
<proteinExistence type="predicted"/>
<dbReference type="AlphaFoldDB" id="A0A133L134"/>
<feature type="compositionally biased region" description="Basic and acidic residues" evidence="1">
    <location>
        <begin position="179"/>
        <end position="189"/>
    </location>
</feature>
<dbReference type="PATRIC" id="fig|1398.22.peg.500"/>
<feature type="transmembrane region" description="Helical" evidence="2">
    <location>
        <begin position="12"/>
        <end position="31"/>
    </location>
</feature>
<dbReference type="EMBL" id="LRPN01000017">
    <property type="protein sequence ID" value="KWZ85332.1"/>
    <property type="molecule type" value="Genomic_DNA"/>
</dbReference>
<gene>
    <name evidence="3" type="ORF">HMPREF3213_00504</name>
</gene>
<feature type="region of interest" description="Disordered" evidence="1">
    <location>
        <begin position="178"/>
        <end position="233"/>
    </location>
</feature>
<keyword evidence="2" id="KW-0472">Membrane</keyword>
<dbReference type="Pfam" id="PF09551">
    <property type="entry name" value="Spore_II_R"/>
    <property type="match status" value="1"/>
</dbReference>
<evidence type="ECO:0000256" key="1">
    <source>
        <dbReference type="SAM" id="MobiDB-lite"/>
    </source>
</evidence>
<feature type="compositionally biased region" description="Basic and acidic residues" evidence="1">
    <location>
        <begin position="207"/>
        <end position="224"/>
    </location>
</feature>
<evidence type="ECO:0000313" key="4">
    <source>
        <dbReference type="Proteomes" id="UP000070376"/>
    </source>
</evidence>